<feature type="domain" description="ABC transmembrane type-1" evidence="12">
    <location>
        <begin position="181"/>
        <end position="460"/>
    </location>
</feature>
<evidence type="ECO:0000256" key="8">
    <source>
        <dbReference type="ARBA" id="ARBA00022989"/>
    </source>
</evidence>
<feature type="transmembrane region" description="Helical" evidence="10">
    <location>
        <begin position="215"/>
        <end position="235"/>
    </location>
</feature>
<dbReference type="InterPro" id="IPR011527">
    <property type="entry name" value="ABC1_TM_dom"/>
</dbReference>
<evidence type="ECO:0000313" key="14">
    <source>
        <dbReference type="EMBL" id="KGF50839.1"/>
    </source>
</evidence>
<dbReference type="PROSITE" id="PS50990">
    <property type="entry name" value="PEPTIDASE_C39"/>
    <property type="match status" value="1"/>
</dbReference>
<evidence type="ECO:0000256" key="7">
    <source>
        <dbReference type="ARBA" id="ARBA00022840"/>
    </source>
</evidence>
<evidence type="ECO:0000256" key="4">
    <source>
        <dbReference type="ARBA" id="ARBA00022692"/>
    </source>
</evidence>
<keyword evidence="3" id="KW-1003">Cell membrane</keyword>
<dbReference type="FunFam" id="3.40.50.300:FF:000221">
    <property type="entry name" value="Multidrug ABC transporter ATP-binding protein"/>
    <property type="match status" value="1"/>
</dbReference>
<dbReference type="GO" id="GO:0005886">
    <property type="term" value="C:plasma membrane"/>
    <property type="evidence" value="ECO:0007669"/>
    <property type="project" value="UniProtKB-SubCell"/>
</dbReference>
<dbReference type="InterPro" id="IPR005074">
    <property type="entry name" value="Peptidase_C39"/>
</dbReference>
<dbReference type="AlphaFoldDB" id="A0A096D012"/>
<keyword evidence="15" id="KW-1185">Reference proteome</keyword>
<dbReference type="Pfam" id="PF00005">
    <property type="entry name" value="ABC_tran"/>
    <property type="match status" value="1"/>
</dbReference>
<dbReference type="InterPro" id="IPR003593">
    <property type="entry name" value="AAA+_ATPase"/>
</dbReference>
<accession>A0A096D012</accession>
<dbReference type="Pfam" id="PF03412">
    <property type="entry name" value="Peptidase_C39"/>
    <property type="match status" value="1"/>
</dbReference>
<comment type="subcellular location">
    <subcellularLocation>
        <location evidence="1">Cell membrane</location>
        <topology evidence="1">Multi-pass membrane protein</topology>
    </subcellularLocation>
</comment>
<dbReference type="Gene3D" id="1.20.1560.10">
    <property type="entry name" value="ABC transporter type 1, transmembrane domain"/>
    <property type="match status" value="1"/>
</dbReference>
<evidence type="ECO:0000259" key="11">
    <source>
        <dbReference type="PROSITE" id="PS50893"/>
    </source>
</evidence>
<dbReference type="OrthoDB" id="9760358at2"/>
<feature type="transmembrane region" description="Helical" evidence="10">
    <location>
        <begin position="316"/>
        <end position="336"/>
    </location>
</feature>
<sequence length="732" mass="83932">MRLFKKKFIYTAQLDAMDCGPACLQSIALYYGKKLDLEYLRDITYITREGVSLLAIAKAAEKIGFKTRGVKIKLDILSKQVKCPCILYWRQEHFVVLYDIKTSRGKRIYRIADPSVGKIDLDEESFSKAWLQSFEHFEEYGICLLLEPSISFHKSDERKKKISVSFLLTYIKPYRQYYLQLLIGLILGGVFQILFPFLTQSIVDKGIGHRDIQAIYLIIIGFLCFTICNSIISYIRSSLLLHISSRINISIISDFLCKMLSLSLGFFDKKFTGDLIQRIKDHDRIEAFLVSNLLDILYSTMSIIVFGTILFIFNKYIFLIFLTGSTAYIGWLSFFLKRRRIIDYKRFIVSSQNQSSVYQLINGVQDIKLNNCETEKRWEWERIQIKLFKISIAGLRLEQLQTIGATLLNDIKNIGIVFFSAFLVIKGELSVGEMMAIQYINGQLNGPVSSVIQFIHSLQDAKISLERLGEIHLKKIENTPVVKLYKEELSNQNIYIHNVSFRYNDPYSPMILDNISLKIPVGKTTAIVGVSGTGKTTLLKLILGFYPPETGDIYVGTSNLKDIDLSRWRSVCGVVMQNGYIFNDTISNNICVNPDEFDEDRLYTVSKITNIYDFIINLPLKYDTRIGDDGIGLSQGQRQRILIARAIYKNPSYLFLDEATNSLDTKNENDIVSNLSTYFINKTKIIIAHRLSTIRNADQIVLIEAGRIKEIGTHRELIAQKGIYYNLVNKQL</sequence>
<evidence type="ECO:0000256" key="2">
    <source>
        <dbReference type="ARBA" id="ARBA00022448"/>
    </source>
</evidence>
<name>A0A096D012_9BACT</name>
<dbReference type="Gene3D" id="3.40.50.300">
    <property type="entry name" value="P-loop containing nucleotide triphosphate hydrolases"/>
    <property type="match status" value="1"/>
</dbReference>
<feature type="transmembrane region" description="Helical" evidence="10">
    <location>
        <begin position="177"/>
        <end position="203"/>
    </location>
</feature>
<evidence type="ECO:0000256" key="10">
    <source>
        <dbReference type="SAM" id="Phobius"/>
    </source>
</evidence>
<dbReference type="PROSITE" id="PS50929">
    <property type="entry name" value="ABC_TM1F"/>
    <property type="match status" value="1"/>
</dbReference>
<evidence type="ECO:0000256" key="1">
    <source>
        <dbReference type="ARBA" id="ARBA00004651"/>
    </source>
</evidence>
<evidence type="ECO:0000259" key="12">
    <source>
        <dbReference type="PROSITE" id="PS50929"/>
    </source>
</evidence>
<keyword evidence="4 10" id="KW-0812">Transmembrane</keyword>
<dbReference type="PANTHER" id="PTHR43394">
    <property type="entry name" value="ATP-DEPENDENT PERMEASE MDL1, MITOCHONDRIAL"/>
    <property type="match status" value="1"/>
</dbReference>
<feature type="transmembrane region" description="Helical" evidence="10">
    <location>
        <begin position="288"/>
        <end position="310"/>
    </location>
</feature>
<keyword evidence="5" id="KW-0547">Nucleotide-binding</keyword>
<evidence type="ECO:0000256" key="6">
    <source>
        <dbReference type="ARBA" id="ARBA00022801"/>
    </source>
</evidence>
<dbReference type="InterPro" id="IPR003439">
    <property type="entry name" value="ABC_transporter-like_ATP-bd"/>
</dbReference>
<feature type="domain" description="Peptidase C39" evidence="13">
    <location>
        <begin position="13"/>
        <end position="137"/>
    </location>
</feature>
<dbReference type="InterPro" id="IPR017871">
    <property type="entry name" value="ABC_transporter-like_CS"/>
</dbReference>
<dbReference type="PANTHER" id="PTHR43394:SF1">
    <property type="entry name" value="ATP-BINDING CASSETTE SUB-FAMILY B MEMBER 10, MITOCHONDRIAL"/>
    <property type="match status" value="1"/>
</dbReference>
<evidence type="ECO:0000313" key="15">
    <source>
        <dbReference type="Proteomes" id="UP000029614"/>
    </source>
</evidence>
<dbReference type="CDD" id="cd02418">
    <property type="entry name" value="Peptidase_C39B"/>
    <property type="match status" value="1"/>
</dbReference>
<dbReference type="SUPFAM" id="SSF52540">
    <property type="entry name" value="P-loop containing nucleoside triphosphate hydrolases"/>
    <property type="match status" value="1"/>
</dbReference>
<dbReference type="GO" id="GO:0008233">
    <property type="term" value="F:peptidase activity"/>
    <property type="evidence" value="ECO:0007669"/>
    <property type="project" value="InterPro"/>
</dbReference>
<dbReference type="SUPFAM" id="SSF90123">
    <property type="entry name" value="ABC transporter transmembrane region"/>
    <property type="match status" value="1"/>
</dbReference>
<dbReference type="CDD" id="cd18571">
    <property type="entry name" value="ABC_6TM_peptidase_like"/>
    <property type="match status" value="1"/>
</dbReference>
<reference evidence="14 15" key="1">
    <citation type="submission" date="2014-07" db="EMBL/GenBank/DDBJ databases">
        <authorList>
            <person name="McCorrison J."/>
            <person name="Sanka R."/>
            <person name="Torralba M."/>
            <person name="Gillis M."/>
            <person name="Haft D.H."/>
            <person name="Methe B."/>
            <person name="Sutton G."/>
            <person name="Nelson K.E."/>
        </authorList>
    </citation>
    <scope>NUCLEOTIDE SEQUENCE [LARGE SCALE GENOMIC DNA]</scope>
    <source>
        <strain evidence="14 15">DNF00058</strain>
    </source>
</reference>
<evidence type="ECO:0000256" key="9">
    <source>
        <dbReference type="ARBA" id="ARBA00023136"/>
    </source>
</evidence>
<dbReference type="Gene3D" id="3.90.70.10">
    <property type="entry name" value="Cysteine proteinases"/>
    <property type="match status" value="1"/>
</dbReference>
<dbReference type="GO" id="GO:0006508">
    <property type="term" value="P:proteolysis"/>
    <property type="evidence" value="ECO:0007669"/>
    <property type="project" value="InterPro"/>
</dbReference>
<keyword evidence="7 14" id="KW-0067">ATP-binding</keyword>
<keyword evidence="8 10" id="KW-1133">Transmembrane helix</keyword>
<dbReference type="RefSeq" id="WP_008449150.1">
    <property type="nucleotide sequence ID" value="NZ_JRNU01000066.1"/>
</dbReference>
<evidence type="ECO:0000256" key="5">
    <source>
        <dbReference type="ARBA" id="ARBA00022741"/>
    </source>
</evidence>
<dbReference type="GO" id="GO:0016887">
    <property type="term" value="F:ATP hydrolysis activity"/>
    <property type="evidence" value="ECO:0007669"/>
    <property type="project" value="InterPro"/>
</dbReference>
<feature type="domain" description="ABC transporter" evidence="11">
    <location>
        <begin position="494"/>
        <end position="730"/>
    </location>
</feature>
<dbReference type="EMBL" id="JRNU01000066">
    <property type="protein sequence ID" value="KGF50839.1"/>
    <property type="molecule type" value="Genomic_DNA"/>
</dbReference>
<dbReference type="GO" id="GO:0005524">
    <property type="term" value="F:ATP binding"/>
    <property type="evidence" value="ECO:0007669"/>
    <property type="project" value="UniProtKB-KW"/>
</dbReference>
<proteinExistence type="predicted"/>
<comment type="caution">
    <text evidence="14">The sequence shown here is derived from an EMBL/GenBank/DDBJ whole genome shotgun (WGS) entry which is preliminary data.</text>
</comment>
<dbReference type="Proteomes" id="UP000029614">
    <property type="component" value="Unassembled WGS sequence"/>
</dbReference>
<dbReference type="Pfam" id="PF00664">
    <property type="entry name" value="ABC_membrane"/>
    <property type="match status" value="1"/>
</dbReference>
<dbReference type="InterPro" id="IPR039421">
    <property type="entry name" value="Type_1_exporter"/>
</dbReference>
<protein>
    <submittedName>
        <fullName evidence="14">ABC transporter ATP-binding protein</fullName>
    </submittedName>
</protein>
<dbReference type="InterPro" id="IPR036640">
    <property type="entry name" value="ABC1_TM_sf"/>
</dbReference>
<dbReference type="InterPro" id="IPR027417">
    <property type="entry name" value="P-loop_NTPase"/>
</dbReference>
<keyword evidence="2" id="KW-0813">Transport</keyword>
<dbReference type="GO" id="GO:0015421">
    <property type="term" value="F:ABC-type oligopeptide transporter activity"/>
    <property type="evidence" value="ECO:0007669"/>
    <property type="project" value="TreeGrafter"/>
</dbReference>
<dbReference type="SMART" id="SM00382">
    <property type="entry name" value="AAA"/>
    <property type="match status" value="1"/>
</dbReference>
<dbReference type="PROSITE" id="PS00211">
    <property type="entry name" value="ABC_TRANSPORTER_1"/>
    <property type="match status" value="1"/>
</dbReference>
<organism evidence="14 15">
    <name type="scientific">Prevotella amnii DNF00058</name>
    <dbReference type="NCBI Taxonomy" id="1401066"/>
    <lineage>
        <taxon>Bacteria</taxon>
        <taxon>Pseudomonadati</taxon>
        <taxon>Bacteroidota</taxon>
        <taxon>Bacteroidia</taxon>
        <taxon>Bacteroidales</taxon>
        <taxon>Prevotellaceae</taxon>
        <taxon>Prevotella</taxon>
    </lineage>
</organism>
<gene>
    <name evidence="14" type="ORF">HMPREF9302_09475</name>
</gene>
<evidence type="ECO:0000256" key="3">
    <source>
        <dbReference type="ARBA" id="ARBA00022475"/>
    </source>
</evidence>
<keyword evidence="6" id="KW-0378">Hydrolase</keyword>
<keyword evidence="9 10" id="KW-0472">Membrane</keyword>
<dbReference type="PROSITE" id="PS50893">
    <property type="entry name" value="ABC_TRANSPORTER_2"/>
    <property type="match status" value="1"/>
</dbReference>
<evidence type="ECO:0000259" key="13">
    <source>
        <dbReference type="PROSITE" id="PS50990"/>
    </source>
</evidence>